<evidence type="ECO:0000256" key="6">
    <source>
        <dbReference type="SAM" id="MobiDB-lite"/>
    </source>
</evidence>
<feature type="region of interest" description="Disordered" evidence="6">
    <location>
        <begin position="79"/>
        <end position="103"/>
    </location>
</feature>
<evidence type="ECO:0000256" key="1">
    <source>
        <dbReference type="ARBA" id="ARBA00010641"/>
    </source>
</evidence>
<keyword evidence="3" id="KW-0805">Transcription regulation</keyword>
<dbReference type="SUPFAM" id="SSF88946">
    <property type="entry name" value="Sigma2 domain of RNA polymerase sigma factors"/>
    <property type="match status" value="1"/>
</dbReference>
<protein>
    <submittedName>
        <fullName evidence="10">RNA polymerase factor sigma-70</fullName>
        <ecNumber evidence="10">2.7.7.6</ecNumber>
    </submittedName>
</protein>
<dbReference type="GO" id="GO:0016987">
    <property type="term" value="F:sigma factor activity"/>
    <property type="evidence" value="ECO:0007669"/>
    <property type="project" value="UniProtKB-KW"/>
</dbReference>
<evidence type="ECO:0000256" key="2">
    <source>
        <dbReference type="ARBA" id="ARBA00011344"/>
    </source>
</evidence>
<keyword evidence="5" id="KW-0804">Transcription</keyword>
<dbReference type="InterPro" id="IPR039425">
    <property type="entry name" value="RNA_pol_sigma-70-like"/>
</dbReference>
<dbReference type="InterPro" id="IPR032710">
    <property type="entry name" value="NTF2-like_dom_sf"/>
</dbReference>
<evidence type="ECO:0000256" key="4">
    <source>
        <dbReference type="ARBA" id="ARBA00023082"/>
    </source>
</evidence>
<dbReference type="NCBIfam" id="NF006089">
    <property type="entry name" value="PRK08241.1"/>
    <property type="match status" value="1"/>
</dbReference>
<dbReference type="Gene3D" id="1.10.1740.10">
    <property type="match status" value="1"/>
</dbReference>
<keyword evidence="10" id="KW-0808">Transferase</keyword>
<dbReference type="InterPro" id="IPR037401">
    <property type="entry name" value="SnoaL-like"/>
</dbReference>
<dbReference type="InterPro" id="IPR013324">
    <property type="entry name" value="RNA_pol_sigma_r3/r4-like"/>
</dbReference>
<dbReference type="InterPro" id="IPR036388">
    <property type="entry name" value="WH-like_DNA-bd_sf"/>
</dbReference>
<evidence type="ECO:0000259" key="9">
    <source>
        <dbReference type="Pfam" id="PF12680"/>
    </source>
</evidence>
<evidence type="ECO:0000256" key="3">
    <source>
        <dbReference type="ARBA" id="ARBA00023015"/>
    </source>
</evidence>
<name>A0A0A0BZ86_9CELL</name>
<dbReference type="AlphaFoldDB" id="A0A0A0BZ86"/>
<dbReference type="InterPro" id="IPR013325">
    <property type="entry name" value="RNA_pol_sigma_r2"/>
</dbReference>
<dbReference type="Pfam" id="PF12680">
    <property type="entry name" value="SnoaL_2"/>
    <property type="match status" value="1"/>
</dbReference>
<dbReference type="EC" id="2.7.7.6" evidence="10"/>
<dbReference type="NCBIfam" id="TIGR02960">
    <property type="entry name" value="SigX5"/>
    <property type="match status" value="1"/>
</dbReference>
<accession>A0A0A0BZ86</accession>
<evidence type="ECO:0000313" key="10">
    <source>
        <dbReference type="EMBL" id="KGM13027.1"/>
    </source>
</evidence>
<dbReference type="GO" id="GO:0003677">
    <property type="term" value="F:DNA binding"/>
    <property type="evidence" value="ECO:0007669"/>
    <property type="project" value="InterPro"/>
</dbReference>
<evidence type="ECO:0000259" key="7">
    <source>
        <dbReference type="Pfam" id="PF04542"/>
    </source>
</evidence>
<dbReference type="EMBL" id="AXCZ01000073">
    <property type="protein sequence ID" value="KGM13027.1"/>
    <property type="molecule type" value="Genomic_DNA"/>
</dbReference>
<feature type="domain" description="SnoaL-like" evidence="9">
    <location>
        <begin position="214"/>
        <end position="292"/>
    </location>
</feature>
<dbReference type="NCBIfam" id="TIGR02937">
    <property type="entry name" value="sigma70-ECF"/>
    <property type="match status" value="1"/>
</dbReference>
<dbReference type="Proteomes" id="UP000054314">
    <property type="component" value="Unassembled WGS sequence"/>
</dbReference>
<evidence type="ECO:0000259" key="8">
    <source>
        <dbReference type="Pfam" id="PF08281"/>
    </source>
</evidence>
<comment type="caution">
    <text evidence="10">The sequence shown here is derived from an EMBL/GenBank/DDBJ whole genome shotgun (WGS) entry which is preliminary data.</text>
</comment>
<evidence type="ECO:0000313" key="11">
    <source>
        <dbReference type="Proteomes" id="UP000054314"/>
    </source>
</evidence>
<dbReference type="Gene3D" id="3.10.450.50">
    <property type="match status" value="1"/>
</dbReference>
<dbReference type="CDD" id="cd06171">
    <property type="entry name" value="Sigma70_r4"/>
    <property type="match status" value="1"/>
</dbReference>
<organism evidence="10 11">
    <name type="scientific">Cellulomonas bogoriensis 69B4 = DSM 16987</name>
    <dbReference type="NCBI Taxonomy" id="1386082"/>
    <lineage>
        <taxon>Bacteria</taxon>
        <taxon>Bacillati</taxon>
        <taxon>Actinomycetota</taxon>
        <taxon>Actinomycetes</taxon>
        <taxon>Micrococcales</taxon>
        <taxon>Cellulomonadaceae</taxon>
        <taxon>Cellulomonas</taxon>
    </lineage>
</organism>
<dbReference type="PANTHER" id="PTHR43133">
    <property type="entry name" value="RNA POLYMERASE ECF-TYPE SIGMA FACTO"/>
    <property type="match status" value="1"/>
</dbReference>
<dbReference type="PANTHER" id="PTHR43133:SF65">
    <property type="entry name" value="ECF RNA POLYMERASE SIGMA FACTOR SIGG"/>
    <property type="match status" value="1"/>
</dbReference>
<proteinExistence type="inferred from homology"/>
<keyword evidence="4" id="KW-0731">Sigma factor</keyword>
<reference evidence="10 11" key="1">
    <citation type="submission" date="2013-08" db="EMBL/GenBank/DDBJ databases">
        <title>Genome sequencing of Cellulomonas bogoriensis 69B4.</title>
        <authorList>
            <person name="Chen F."/>
            <person name="Li Y."/>
            <person name="Wang G."/>
        </authorList>
    </citation>
    <scope>NUCLEOTIDE SEQUENCE [LARGE SCALE GENOMIC DNA]</scope>
    <source>
        <strain evidence="10 11">69B4</strain>
    </source>
</reference>
<dbReference type="InterPro" id="IPR013249">
    <property type="entry name" value="RNA_pol_sigma70_r4_t2"/>
</dbReference>
<gene>
    <name evidence="10" type="ORF">N869_16595</name>
</gene>
<comment type="subunit">
    <text evidence="2">Interacts transiently with the RNA polymerase catalytic core formed by RpoA, RpoB, RpoC and RpoZ (2 alpha, 1 beta, 1 beta' and 1 omega subunit) to form the RNA polymerase holoenzyme that can initiate transcription.</text>
</comment>
<evidence type="ECO:0000256" key="5">
    <source>
        <dbReference type="ARBA" id="ARBA00023163"/>
    </source>
</evidence>
<dbReference type="InterPro" id="IPR014305">
    <property type="entry name" value="RNA_pol_sigma-G_actinobac"/>
</dbReference>
<comment type="similarity">
    <text evidence="1">Belongs to the sigma-70 factor family. ECF subfamily.</text>
</comment>
<feature type="domain" description="RNA polymerase sigma-70 region 2" evidence="7">
    <location>
        <begin position="14"/>
        <end position="80"/>
    </location>
</feature>
<dbReference type="Pfam" id="PF08281">
    <property type="entry name" value="Sigma70_r4_2"/>
    <property type="match status" value="1"/>
</dbReference>
<dbReference type="GO" id="GO:0003899">
    <property type="term" value="F:DNA-directed RNA polymerase activity"/>
    <property type="evidence" value="ECO:0007669"/>
    <property type="project" value="UniProtKB-EC"/>
</dbReference>
<keyword evidence="11" id="KW-1185">Reference proteome</keyword>
<dbReference type="Gene3D" id="1.10.10.10">
    <property type="entry name" value="Winged helix-like DNA-binding domain superfamily/Winged helix DNA-binding domain"/>
    <property type="match status" value="1"/>
</dbReference>
<sequence>MGTRVDERAFQEQVEPLRRELTAHCYRMVGSVHEAEDLVQETYLRAWRSFPGFENRSSVRTWMYRIATNTCLTALEGRSRRPLPTGLGQPAGDPTAELQDRSDIPWLEPAPDTVLWGGPAPDPADVAVGRDSVRLAFVAALQHLTAQQRAVLLLREVLRWSAAEVAQALSLTVAGVNSTLQRARAHLRALPEETRPPAAPAWDEYDPRVRELLDAYVRAFEEYDVDGIVATLTADAVWEMPPFVEWYRGAEDVGTLIGTRCPASGPGDMRLVRTALNGNPAVAVYMRGPDGVHRAFQVQHLEGDPRGIAHVTVWFGTRVFTALGLAEVLPG</sequence>
<dbReference type="InterPro" id="IPR014284">
    <property type="entry name" value="RNA_pol_sigma-70_dom"/>
</dbReference>
<keyword evidence="10" id="KW-0548">Nucleotidyltransferase</keyword>
<dbReference type="InterPro" id="IPR007627">
    <property type="entry name" value="RNA_pol_sigma70_r2"/>
</dbReference>
<dbReference type="SUPFAM" id="SSF54427">
    <property type="entry name" value="NTF2-like"/>
    <property type="match status" value="1"/>
</dbReference>
<dbReference type="SUPFAM" id="SSF88659">
    <property type="entry name" value="Sigma3 and sigma4 domains of RNA polymerase sigma factors"/>
    <property type="match status" value="1"/>
</dbReference>
<feature type="domain" description="RNA polymerase sigma factor 70 region 4 type 2" evidence="8">
    <location>
        <begin position="135"/>
        <end position="187"/>
    </location>
</feature>
<dbReference type="OrthoDB" id="7376212at2"/>
<dbReference type="GO" id="GO:0006352">
    <property type="term" value="P:DNA-templated transcription initiation"/>
    <property type="evidence" value="ECO:0007669"/>
    <property type="project" value="InterPro"/>
</dbReference>
<dbReference type="Pfam" id="PF04542">
    <property type="entry name" value="Sigma70_r2"/>
    <property type="match status" value="1"/>
</dbReference>